<dbReference type="InterPro" id="IPR050289">
    <property type="entry name" value="TorD/DmsD_chaperones"/>
</dbReference>
<dbReference type="PANTHER" id="PTHR34227">
    <property type="entry name" value="CHAPERONE PROTEIN YCDY"/>
    <property type="match status" value="1"/>
</dbReference>
<evidence type="ECO:0000313" key="2">
    <source>
        <dbReference type="EMBL" id="KWT84152.1"/>
    </source>
</evidence>
<proteinExistence type="predicted"/>
<comment type="caution">
    <text evidence="2">The sequence shown here is derived from an EMBL/GenBank/DDBJ whole genome shotgun (WGS) entry which is preliminary data.</text>
</comment>
<gene>
    <name evidence="2" type="ORF">ASN18_2080</name>
</gene>
<sequence length="221" mass="24698">MNEVEYDIAAANLRSKVYGLLAQGFRDPDELLVESLETGYVSGLRSLVEHMEGGESFLPLFTKLDGIIGQLDYDKLKEQYGALFLAAGGLSASPYEAEYTKETPQHSFSSQAQLADIAGFYLSFGLDVSQRTPERVDHIATELEYMQIMSMKEALALKDNHEENATVTIDAQRKFITDHLGRWTGKLAERISQCGISEFYETLAEILDVWMGFDKAYLNAA</sequence>
<dbReference type="InterPro" id="IPR020945">
    <property type="entry name" value="DMSO/NO3_reduct_chaperone"/>
</dbReference>
<dbReference type="PANTHER" id="PTHR34227:SF1">
    <property type="entry name" value="DIMETHYL SULFOXIDE REDUCTASE CHAPERONE-RELATED"/>
    <property type="match status" value="1"/>
</dbReference>
<accession>A0ABR5SIS0</accession>
<evidence type="ECO:0000313" key="3">
    <source>
        <dbReference type="Proteomes" id="UP000060487"/>
    </source>
</evidence>
<name>A0ABR5SIS0_9BACT</name>
<dbReference type="Pfam" id="PF02613">
    <property type="entry name" value="Nitrate_red_del"/>
    <property type="match status" value="1"/>
</dbReference>
<evidence type="ECO:0000256" key="1">
    <source>
        <dbReference type="ARBA" id="ARBA00023186"/>
    </source>
</evidence>
<keyword evidence="3" id="KW-1185">Reference proteome</keyword>
<dbReference type="InterPro" id="IPR036411">
    <property type="entry name" value="TorD-like_sf"/>
</dbReference>
<reference evidence="2 3" key="1">
    <citation type="submission" date="2015-11" db="EMBL/GenBank/DDBJ databases">
        <authorList>
            <person name="Lin W."/>
        </authorList>
    </citation>
    <scope>NUCLEOTIDE SEQUENCE [LARGE SCALE GENOMIC DNA]</scope>
    <source>
        <strain evidence="2 3">HCH-1</strain>
    </source>
</reference>
<organism evidence="2 3">
    <name type="scientific">Candidatus Magnetominusculus xianensis</name>
    <dbReference type="NCBI Taxonomy" id="1748249"/>
    <lineage>
        <taxon>Bacteria</taxon>
        <taxon>Pseudomonadati</taxon>
        <taxon>Nitrospirota</taxon>
        <taxon>Nitrospiria</taxon>
        <taxon>Nitrospirales</taxon>
        <taxon>Nitrospiraceae</taxon>
        <taxon>Candidatus Magnetominusculus</taxon>
    </lineage>
</organism>
<protein>
    <submittedName>
        <fullName evidence="2">Anaerobic dehydrogenase subunit</fullName>
    </submittedName>
</protein>
<dbReference type="RefSeq" id="WP_236861666.1">
    <property type="nucleotide sequence ID" value="NZ_LNQR01000070.1"/>
</dbReference>
<dbReference type="EMBL" id="LNQR01000070">
    <property type="protein sequence ID" value="KWT84152.1"/>
    <property type="molecule type" value="Genomic_DNA"/>
</dbReference>
<keyword evidence="1" id="KW-0143">Chaperone</keyword>
<dbReference type="SUPFAM" id="SSF89155">
    <property type="entry name" value="TorD-like"/>
    <property type="match status" value="1"/>
</dbReference>
<dbReference type="Gene3D" id="1.10.3480.10">
    <property type="entry name" value="TorD-like"/>
    <property type="match status" value="1"/>
</dbReference>
<dbReference type="Proteomes" id="UP000060487">
    <property type="component" value="Unassembled WGS sequence"/>
</dbReference>